<keyword evidence="2" id="KW-0012">Acyltransferase</keyword>
<dbReference type="InterPro" id="IPR016181">
    <property type="entry name" value="Acyl_CoA_acyltransferase"/>
</dbReference>
<reference evidence="4 5" key="1">
    <citation type="journal article" date="2010" name="Stand. Genomic Sci.">
        <title>Complete genome sequence of Desulfarculus baarsii type strain (2st14).</title>
        <authorList>
            <person name="Sun H."/>
            <person name="Spring S."/>
            <person name="Lapidus A."/>
            <person name="Davenport K."/>
            <person name="Del Rio T.G."/>
            <person name="Tice H."/>
            <person name="Nolan M."/>
            <person name="Copeland A."/>
            <person name="Cheng J.F."/>
            <person name="Lucas S."/>
            <person name="Tapia R."/>
            <person name="Goodwin L."/>
            <person name="Pitluck S."/>
            <person name="Ivanova N."/>
            <person name="Pagani I."/>
            <person name="Mavromatis K."/>
            <person name="Ovchinnikova G."/>
            <person name="Pati A."/>
            <person name="Chen A."/>
            <person name="Palaniappan K."/>
            <person name="Hauser L."/>
            <person name="Chang Y.J."/>
            <person name="Jeffries C.D."/>
            <person name="Detter J.C."/>
            <person name="Han C."/>
            <person name="Rohde M."/>
            <person name="Brambilla E."/>
            <person name="Goker M."/>
            <person name="Woyke T."/>
            <person name="Bristow J."/>
            <person name="Eisen J.A."/>
            <person name="Markowitz V."/>
            <person name="Hugenholtz P."/>
            <person name="Kyrpides N.C."/>
            <person name="Klenk H.P."/>
            <person name="Land M."/>
        </authorList>
    </citation>
    <scope>NUCLEOTIDE SEQUENCE [LARGE SCALE GENOMIC DNA]</scope>
    <source>
        <strain evidence="5">ATCC 33931 / DSM 2075 / LMG 7858 / VKM B-1802 / 2st14</strain>
    </source>
</reference>
<dbReference type="HOGENOM" id="CLU_081840_1_2_7"/>
<evidence type="ECO:0000313" key="4">
    <source>
        <dbReference type="EMBL" id="ADK83570.1"/>
    </source>
</evidence>
<dbReference type="Pfam" id="PF13527">
    <property type="entry name" value="Acetyltransf_9"/>
    <property type="match status" value="1"/>
</dbReference>
<dbReference type="PANTHER" id="PTHR43877:SF1">
    <property type="entry name" value="ACETYLTRANSFERASE"/>
    <property type="match status" value="1"/>
</dbReference>
<protein>
    <submittedName>
        <fullName evidence="4">GCN5-related N-acetyltransferase</fullName>
    </submittedName>
</protein>
<dbReference type="CDD" id="cd04301">
    <property type="entry name" value="NAT_SF"/>
    <property type="match status" value="1"/>
</dbReference>
<evidence type="ECO:0000259" key="3">
    <source>
        <dbReference type="PROSITE" id="PS51186"/>
    </source>
</evidence>
<accession>E1QG58</accession>
<gene>
    <name evidence="4" type="ordered locus">Deba_0191</name>
</gene>
<dbReference type="PROSITE" id="PS51186">
    <property type="entry name" value="GNAT"/>
    <property type="match status" value="1"/>
</dbReference>
<evidence type="ECO:0000256" key="1">
    <source>
        <dbReference type="ARBA" id="ARBA00022679"/>
    </source>
</evidence>
<keyword evidence="5" id="KW-1185">Reference proteome</keyword>
<keyword evidence="1" id="KW-0808">Transferase</keyword>
<organism evidence="4 5">
    <name type="scientific">Desulfarculus baarsii (strain ATCC 33931 / DSM 2075 / LMG 7858 / VKM B-1802 / 2st14)</name>
    <dbReference type="NCBI Taxonomy" id="644282"/>
    <lineage>
        <taxon>Bacteria</taxon>
        <taxon>Pseudomonadati</taxon>
        <taxon>Thermodesulfobacteriota</taxon>
        <taxon>Desulfarculia</taxon>
        <taxon>Desulfarculales</taxon>
        <taxon>Desulfarculaceae</taxon>
        <taxon>Desulfarculus</taxon>
    </lineage>
</organism>
<dbReference type="EMBL" id="CP002085">
    <property type="protein sequence ID" value="ADK83570.1"/>
    <property type="molecule type" value="Genomic_DNA"/>
</dbReference>
<dbReference type="OrthoDB" id="9797178at2"/>
<dbReference type="eggNOG" id="COG3153">
    <property type="taxonomic scope" value="Bacteria"/>
</dbReference>
<dbReference type="GO" id="GO:0016747">
    <property type="term" value="F:acyltransferase activity, transferring groups other than amino-acyl groups"/>
    <property type="evidence" value="ECO:0007669"/>
    <property type="project" value="InterPro"/>
</dbReference>
<dbReference type="Proteomes" id="UP000009047">
    <property type="component" value="Chromosome"/>
</dbReference>
<dbReference type="InterPro" id="IPR050832">
    <property type="entry name" value="Bact_Acetyltransf"/>
</dbReference>
<name>E1QG58_DESB2</name>
<proteinExistence type="predicted"/>
<dbReference type="STRING" id="644282.Deba_0191"/>
<dbReference type="Gene3D" id="3.40.630.30">
    <property type="match status" value="1"/>
</dbReference>
<dbReference type="SUPFAM" id="SSF55729">
    <property type="entry name" value="Acyl-CoA N-acyltransferases (Nat)"/>
    <property type="match status" value="1"/>
</dbReference>
<dbReference type="KEGG" id="dbr:Deba_0191"/>
<dbReference type="RefSeq" id="WP_013257026.1">
    <property type="nucleotide sequence ID" value="NC_014365.1"/>
</dbReference>
<dbReference type="InterPro" id="IPR000182">
    <property type="entry name" value="GNAT_dom"/>
</dbReference>
<sequence length="170" mass="18078">MLIRQEKPEDFPTIHDLVKIAFQTAKVSNGDEQNFVERLRAGGNYIPELALVAEEEGRIIGHIMLTATAIATAGGPRAVLLLGPLAVMLERRGRGVGARLVEEACAKARALGHGAVVLAGDPAYYARFGFRPTADFGVGNTNGIPEAYVMARELWPGALQGVGGLITLET</sequence>
<evidence type="ECO:0000313" key="5">
    <source>
        <dbReference type="Proteomes" id="UP000009047"/>
    </source>
</evidence>
<dbReference type="AlphaFoldDB" id="E1QG58"/>
<evidence type="ECO:0000256" key="2">
    <source>
        <dbReference type="ARBA" id="ARBA00023315"/>
    </source>
</evidence>
<dbReference type="PANTHER" id="PTHR43877">
    <property type="entry name" value="AMINOALKYLPHOSPHONATE N-ACETYLTRANSFERASE-RELATED-RELATED"/>
    <property type="match status" value="1"/>
</dbReference>
<feature type="domain" description="N-acetyltransferase" evidence="3">
    <location>
        <begin position="1"/>
        <end position="155"/>
    </location>
</feature>